<dbReference type="Gene3D" id="1.20.120.160">
    <property type="entry name" value="HPT domain"/>
    <property type="match status" value="4"/>
</dbReference>
<evidence type="ECO:0000259" key="14">
    <source>
        <dbReference type="PROSITE" id="PS50894"/>
    </source>
</evidence>
<evidence type="ECO:0000313" key="15">
    <source>
        <dbReference type="EMBL" id="NMG24920.1"/>
    </source>
</evidence>
<dbReference type="CDD" id="cd00088">
    <property type="entry name" value="HPT"/>
    <property type="match status" value="2"/>
</dbReference>
<dbReference type="Gene3D" id="3.40.50.2300">
    <property type="match status" value="1"/>
</dbReference>
<evidence type="ECO:0000256" key="9">
    <source>
        <dbReference type="SAM" id="Coils"/>
    </source>
</evidence>
<gene>
    <name evidence="15" type="ORF">GO606_09325</name>
</gene>
<dbReference type="PRINTS" id="PR00344">
    <property type="entry name" value="BCTRLSENSOR"/>
</dbReference>
<feature type="region of interest" description="Disordered" evidence="10">
    <location>
        <begin position="909"/>
        <end position="929"/>
    </location>
</feature>
<feature type="domain" description="Response regulatory" evidence="12">
    <location>
        <begin position="1578"/>
        <end position="1694"/>
    </location>
</feature>
<dbReference type="SUPFAM" id="SSF55874">
    <property type="entry name" value="ATPase domain of HSP90 chaperone/DNA topoisomerase II/histidine kinase"/>
    <property type="match status" value="1"/>
</dbReference>
<dbReference type="PROSITE" id="PS50109">
    <property type="entry name" value="HIS_KIN"/>
    <property type="match status" value="1"/>
</dbReference>
<dbReference type="InterPro" id="IPR004358">
    <property type="entry name" value="Sig_transdc_His_kin-like_C"/>
</dbReference>
<organism evidence="15 16">
    <name type="scientific">Aromatoleum anaerobium</name>
    <dbReference type="NCBI Taxonomy" id="182180"/>
    <lineage>
        <taxon>Bacteria</taxon>
        <taxon>Pseudomonadati</taxon>
        <taxon>Pseudomonadota</taxon>
        <taxon>Betaproteobacteria</taxon>
        <taxon>Rhodocyclales</taxon>
        <taxon>Rhodocyclaceae</taxon>
        <taxon>Aromatoleum</taxon>
    </lineage>
</organism>
<accession>A0ABX1PNC1</accession>
<dbReference type="SMART" id="SM00387">
    <property type="entry name" value="HATPase_c"/>
    <property type="match status" value="1"/>
</dbReference>
<dbReference type="InterPro" id="IPR036061">
    <property type="entry name" value="CheW-like_dom_sf"/>
</dbReference>
<evidence type="ECO:0000256" key="1">
    <source>
        <dbReference type="ARBA" id="ARBA00000085"/>
    </source>
</evidence>
<evidence type="ECO:0000313" key="16">
    <source>
        <dbReference type="Proteomes" id="UP000615989"/>
    </source>
</evidence>
<feature type="modified residue" description="Phosphohistidine" evidence="7">
    <location>
        <position position="632"/>
    </location>
</feature>
<dbReference type="Gene3D" id="2.30.30.40">
    <property type="entry name" value="SH3 Domains"/>
    <property type="match status" value="1"/>
</dbReference>
<reference evidence="15" key="1">
    <citation type="submission" date="2019-12" db="EMBL/GenBank/DDBJ databases">
        <title>Comparative genomics gives insights into the taxonomy of the Azoarcus-Aromatoleum group and reveals separate origins of nif in the plant-associated Azoarcus and non-plant-associated Aromatoleum sub-groups.</title>
        <authorList>
            <person name="Lafos M."/>
            <person name="Maluk M."/>
            <person name="Batista M."/>
            <person name="Junghare M."/>
            <person name="Carmona M."/>
            <person name="Faoro H."/>
            <person name="Cruz L.M."/>
            <person name="Battistoni F."/>
            <person name="De Souza E."/>
            <person name="Pedrosa F."/>
            <person name="Chen W.-M."/>
            <person name="Poole P.S."/>
            <person name="Dixon R.A."/>
            <person name="James E.K."/>
        </authorList>
    </citation>
    <scope>NUCLEOTIDE SEQUENCE</scope>
    <source>
        <strain evidence="15">LuFRes1</strain>
    </source>
</reference>
<feature type="domain" description="HPt" evidence="14">
    <location>
        <begin position="585"/>
        <end position="692"/>
    </location>
</feature>
<dbReference type="Pfam" id="PF00072">
    <property type="entry name" value="Response_reg"/>
    <property type="match status" value="1"/>
</dbReference>
<dbReference type="EMBL" id="WTVG01000021">
    <property type="protein sequence ID" value="NMG24920.1"/>
    <property type="molecule type" value="Genomic_DNA"/>
</dbReference>
<dbReference type="InterPro" id="IPR036641">
    <property type="entry name" value="HPT_dom_sf"/>
</dbReference>
<feature type="compositionally biased region" description="Basic and acidic residues" evidence="10">
    <location>
        <begin position="909"/>
        <end position="926"/>
    </location>
</feature>
<dbReference type="SMART" id="SM00073">
    <property type="entry name" value="HPT"/>
    <property type="match status" value="3"/>
</dbReference>
<dbReference type="SMART" id="SM00260">
    <property type="entry name" value="CheW"/>
    <property type="match status" value="1"/>
</dbReference>
<evidence type="ECO:0000256" key="3">
    <source>
        <dbReference type="ARBA" id="ARBA00022553"/>
    </source>
</evidence>
<dbReference type="Proteomes" id="UP000615989">
    <property type="component" value="Unassembled WGS sequence"/>
</dbReference>
<dbReference type="PROSITE" id="PS50894">
    <property type="entry name" value="HPT"/>
    <property type="match status" value="3"/>
</dbReference>
<comment type="catalytic activity">
    <reaction evidence="1">
        <text>ATP + protein L-histidine = ADP + protein N-phospho-L-histidine.</text>
        <dbReference type="EC" id="2.7.13.3"/>
    </reaction>
</comment>
<feature type="domain" description="HPt" evidence="14">
    <location>
        <begin position="788"/>
        <end position="894"/>
    </location>
</feature>
<dbReference type="InterPro" id="IPR058661">
    <property type="entry name" value="FimL_2nd"/>
</dbReference>
<dbReference type="Pfam" id="PF01627">
    <property type="entry name" value="Hpt"/>
    <property type="match status" value="3"/>
</dbReference>
<dbReference type="InterPro" id="IPR036890">
    <property type="entry name" value="HATPase_C_sf"/>
</dbReference>
<name>A0ABX1PNC1_9RHOO</name>
<dbReference type="RefSeq" id="WP_169118293.1">
    <property type="nucleotide sequence ID" value="NZ_WTVG02000040.1"/>
</dbReference>
<evidence type="ECO:0000256" key="2">
    <source>
        <dbReference type="ARBA" id="ARBA00012438"/>
    </source>
</evidence>
<evidence type="ECO:0000256" key="4">
    <source>
        <dbReference type="ARBA" id="ARBA00022679"/>
    </source>
</evidence>
<dbReference type="PROSITE" id="PS50851">
    <property type="entry name" value="CHEW"/>
    <property type="match status" value="1"/>
</dbReference>
<evidence type="ECO:0000256" key="5">
    <source>
        <dbReference type="ARBA" id="ARBA00022777"/>
    </source>
</evidence>
<dbReference type="InterPro" id="IPR011006">
    <property type="entry name" value="CheY-like_superfamily"/>
</dbReference>
<dbReference type="InterPro" id="IPR051315">
    <property type="entry name" value="Bact_Chemotaxis_CheA"/>
</dbReference>
<evidence type="ECO:0000256" key="7">
    <source>
        <dbReference type="PROSITE-ProRule" id="PRU00110"/>
    </source>
</evidence>
<proteinExistence type="predicted"/>
<feature type="domain" description="CheW-like" evidence="13">
    <location>
        <begin position="1414"/>
        <end position="1549"/>
    </location>
</feature>
<evidence type="ECO:0000259" key="12">
    <source>
        <dbReference type="PROSITE" id="PS50110"/>
    </source>
</evidence>
<keyword evidence="16" id="KW-1185">Reference proteome</keyword>
<evidence type="ECO:0000259" key="11">
    <source>
        <dbReference type="PROSITE" id="PS50109"/>
    </source>
</evidence>
<dbReference type="SMART" id="SM01231">
    <property type="entry name" value="H-kinase_dim"/>
    <property type="match status" value="1"/>
</dbReference>
<feature type="region of interest" description="Disordered" evidence="10">
    <location>
        <begin position="1716"/>
        <end position="1746"/>
    </location>
</feature>
<feature type="region of interest" description="Disordered" evidence="10">
    <location>
        <begin position="1061"/>
        <end position="1087"/>
    </location>
</feature>
<keyword evidence="9" id="KW-0175">Coiled coil</keyword>
<dbReference type="InterPro" id="IPR003594">
    <property type="entry name" value="HATPase_dom"/>
</dbReference>
<protein>
    <recommendedName>
        <fullName evidence="2">histidine kinase</fullName>
        <ecNumber evidence="2">2.7.13.3</ecNumber>
    </recommendedName>
</protein>
<dbReference type="EC" id="2.7.13.3" evidence="2"/>
<dbReference type="PROSITE" id="PS50110">
    <property type="entry name" value="RESPONSE_REGULATORY"/>
    <property type="match status" value="1"/>
</dbReference>
<feature type="modified residue" description="Phosphohistidine" evidence="7">
    <location>
        <position position="1003"/>
    </location>
</feature>
<dbReference type="InterPro" id="IPR002545">
    <property type="entry name" value="CheW-lke_dom"/>
</dbReference>
<dbReference type="CDD" id="cd17546">
    <property type="entry name" value="REC_hyHK_CKI1_RcsC-like"/>
    <property type="match status" value="1"/>
</dbReference>
<dbReference type="InterPro" id="IPR005467">
    <property type="entry name" value="His_kinase_dom"/>
</dbReference>
<keyword evidence="6" id="KW-0902">Two-component regulatory system</keyword>
<evidence type="ECO:0000256" key="6">
    <source>
        <dbReference type="ARBA" id="ARBA00023012"/>
    </source>
</evidence>
<dbReference type="SUPFAM" id="SSF50341">
    <property type="entry name" value="CheW-like"/>
    <property type="match status" value="1"/>
</dbReference>
<comment type="caution">
    <text evidence="15">The sequence shown here is derived from an EMBL/GenBank/DDBJ whole genome shotgun (WGS) entry which is preliminary data.</text>
</comment>
<dbReference type="SMART" id="SM00448">
    <property type="entry name" value="REC"/>
    <property type="match status" value="1"/>
</dbReference>
<sequence length="1746" mass="187031">MSHPDALDLGPLTWVKTEIDLALARADESLDQALGASGGAACVQFAQTHLHQACGALSIVGLDGLSQFASSLDQLLGMLAHDERPIDASTVELARRALATIGNYLEELVHGTPDQPLRLLSLYEEIGTVRGAGPLSPAELFFPDLSLRPARRGAAPAGLNEDVRQQQLRTHRALFQRGLLQWLRTPADAAGPHAMLAAVGEIEALHTGTPVGVLWYAAQAFLETLIHQDLPARPEIKRLCSQLDAQLKRLSDIPVVVPDRLVRELLYWTSQAPARSAHQKDVRATWRLDALLPQPGATVSAAPLAALLKTLQGLMSAAKQAWDGFAEGQAVELPRFDAHLAELAAQASRLGRPALDRLLRGIAEFIAWLRKDPLRCSDPIALEVATALLLCEAGLERGAPAAGFSAHVDDTVARLEALARGEPVPAAERSPATETARRAQERDALGQLAREILSSLAQVEQVLDDFFRNEQKRTLLASLAKPLGQIAGAFALIGDAPAVALVEDAAGTVARLADAGQSPDQGEHERLARRLSALGFYVEALQHGPAQLERFLDPQDVEETLVPAPAPAGAQSAEPAASPPAAAAAADLDAELLAIFIEEAHEVLATIGARLDLSSSDADAREHLVAIRRGFHTLKGSGRMVGLHDLGETAWEIEQTLNRWLQLEWTPSSALHRLIDAARTALLEWVRDLEAGRAQARDVAALVAEAQHLRSDESEDLLAGLEIESSVFDFGDLPGSDSEAPLLPFEPEVFNFAPGASFETAAGAPDAGPDEPAALPAAAEREVVRIGAAEISRPLYDLYVGEARQHLAVLHAELARLEANPTLIPAEEALRAAHTLAGISGTTRLTPLHELARGLEHALERLRDTAQEPTAEQAALLKSANDTLGAMLAEVVARRMPLAVPELVEQLDDVGRETPLETGTETERAPSVRGLASHDNLIAAQPADAGSVPSGPGSPVHDELDAQLLPVFLDEGAELLGELHAALRQWRSDGAADAAQSTARLLHTLKGSARMAGAMTLGQHVHHLESQLVAALEGGQEPAGGLIDELTAGLDQAEQLIDAIAGGGPAQPAPAPDDAAPATSAGQDGASGAATLRVRADAVDRFVNQAGEIGITRTRVAGELRTLRRSLLDLTENVIRLRNQLREVELQADVQMQSRLARSDAHDGAFDPLEMDRYTRLQELTRMMAESVGDVTTVQQSLLRNLDGAELALNSQARLSRNLQQALMQVRMVPFDSLADRLYRVVRQSAKELGKRADLDLRGGRIEIDRSVLEHLVAPLEHLLRNAVAHGIEHPDARRAAGKGEIGQITLSVSQEGNEIAIALADDGGGLDYGRIAERARASGLLGADEAADEWRLTNLIFIPGFSTADSVSPLAGRGVGMDVVKSETAAAGGRIDVHSEVGRGTEFRLHLPLTLAVTQALLVRAGSRTYAIPSSMIAQVLELKAEPLDALRRDGGTEWQGRHFAYRYLPQLLGERFTQPPEQRFNWVLLLRIGAQTLALHVDALRGNQEIVVKNAGPQLVRIVGISGATVLGDGEIVLILNPVALASRRLAEGTATAANAGGEAPEPLEPFEAAPVRAPTVMVVDDSLTVRKITGRLLEREGYRVVAAKDGVDALERLLEAVPDVILSDIEMPRMDGFDLLRNIRADERTRDVPVIMITSRLADKHREYAGRLGANHYLGKPYDEDELLGLLRTHTGRAAVPAWQRVPRKPRPGSVSCYAGAARGSCDERSLPPHSCASSPRRAKMQP</sequence>
<feature type="domain" description="HPt" evidence="14">
    <location>
        <begin position="957"/>
        <end position="1060"/>
    </location>
</feature>
<feature type="modified residue" description="4-aspartylphosphate" evidence="8">
    <location>
        <position position="1627"/>
    </location>
</feature>
<dbReference type="InterPro" id="IPR008207">
    <property type="entry name" value="Sig_transdc_His_kin_Hpt_dom"/>
</dbReference>
<feature type="coiled-coil region" evidence="9">
    <location>
        <begin position="1120"/>
        <end position="1147"/>
    </location>
</feature>
<dbReference type="Gene3D" id="3.30.565.10">
    <property type="entry name" value="Histidine kinase-like ATPase, C-terminal domain"/>
    <property type="match status" value="1"/>
</dbReference>
<evidence type="ECO:0000259" key="13">
    <source>
        <dbReference type="PROSITE" id="PS50851"/>
    </source>
</evidence>
<evidence type="ECO:0000256" key="10">
    <source>
        <dbReference type="SAM" id="MobiDB-lite"/>
    </source>
</evidence>
<keyword evidence="3 8" id="KW-0597">Phosphoprotein</keyword>
<feature type="domain" description="Histidine kinase" evidence="11">
    <location>
        <begin position="1214"/>
        <end position="1412"/>
    </location>
</feature>
<dbReference type="InterPro" id="IPR001789">
    <property type="entry name" value="Sig_transdc_resp-reg_receiver"/>
</dbReference>
<dbReference type="Pfam" id="PF26379">
    <property type="entry name" value="FimL_2nd"/>
    <property type="match status" value="1"/>
</dbReference>
<feature type="modified residue" description="Phosphohistidine" evidence="7">
    <location>
        <position position="834"/>
    </location>
</feature>
<keyword evidence="5" id="KW-0418">Kinase</keyword>
<evidence type="ECO:0000256" key="8">
    <source>
        <dbReference type="PROSITE-ProRule" id="PRU00169"/>
    </source>
</evidence>
<dbReference type="PANTHER" id="PTHR43395:SF8">
    <property type="entry name" value="HISTIDINE KINASE"/>
    <property type="match status" value="1"/>
</dbReference>
<dbReference type="Pfam" id="PF01584">
    <property type="entry name" value="CheW"/>
    <property type="match status" value="1"/>
</dbReference>
<dbReference type="SUPFAM" id="SSF52172">
    <property type="entry name" value="CheY-like"/>
    <property type="match status" value="1"/>
</dbReference>
<dbReference type="PANTHER" id="PTHR43395">
    <property type="entry name" value="SENSOR HISTIDINE KINASE CHEA"/>
    <property type="match status" value="1"/>
</dbReference>
<keyword evidence="4" id="KW-0808">Transferase</keyword>
<dbReference type="SUPFAM" id="SSF47226">
    <property type="entry name" value="Histidine-containing phosphotransfer domain, HPT domain"/>
    <property type="match status" value="5"/>
</dbReference>
<dbReference type="InterPro" id="IPR004105">
    <property type="entry name" value="CheA-like_dim"/>
</dbReference>
<dbReference type="Pfam" id="PF02518">
    <property type="entry name" value="HATPase_c"/>
    <property type="match status" value="1"/>
</dbReference>